<dbReference type="Proteomes" id="UP000429607">
    <property type="component" value="Unassembled WGS sequence"/>
</dbReference>
<evidence type="ECO:0000313" key="2">
    <source>
        <dbReference type="EMBL" id="KAE9037253.1"/>
    </source>
</evidence>
<dbReference type="Gene3D" id="2.60.20.10">
    <property type="entry name" value="Crystallins"/>
    <property type="match status" value="1"/>
</dbReference>
<dbReference type="EMBL" id="QXFT01000302">
    <property type="protein sequence ID" value="KAE9347879.1"/>
    <property type="molecule type" value="Genomic_DNA"/>
</dbReference>
<evidence type="ECO:0000313" key="3">
    <source>
        <dbReference type="EMBL" id="KAE9042127.1"/>
    </source>
</evidence>
<name>A0A6A3N6G3_9STRA</name>
<keyword evidence="6" id="KW-1185">Reference proteome</keyword>
<proteinExistence type="predicted"/>
<organism evidence="2 7">
    <name type="scientific">Phytophthora rubi</name>
    <dbReference type="NCBI Taxonomy" id="129364"/>
    <lineage>
        <taxon>Eukaryota</taxon>
        <taxon>Sar</taxon>
        <taxon>Stramenopiles</taxon>
        <taxon>Oomycota</taxon>
        <taxon>Peronosporomycetes</taxon>
        <taxon>Peronosporales</taxon>
        <taxon>Peronosporaceae</taxon>
        <taxon>Phytophthora</taxon>
    </lineage>
</organism>
<evidence type="ECO:0000313" key="6">
    <source>
        <dbReference type="Proteomes" id="UP000434957"/>
    </source>
</evidence>
<keyword evidence="1" id="KW-0732">Signal</keyword>
<feature type="signal peptide" evidence="1">
    <location>
        <begin position="1"/>
        <end position="23"/>
    </location>
</feature>
<dbReference type="EMBL" id="QXFU01000304">
    <property type="protein sequence ID" value="KAE9037253.1"/>
    <property type="molecule type" value="Genomic_DNA"/>
</dbReference>
<sequence length="168" mass="18168">MSVLMASLLLALTVAASIAVVAGEFSGQIQLYRDTSYRYNLVLFAFTKSNRCFNLACNDYNDAVSSVDWSGLPTTASYDGVTKAHIVFYTDTDCTGQNKQFPTSWGKVPSFVDYDMNDAISSFMVLETSKEIENGKINLCSLESTTLAADLNATAGIDTQTSNNVSSS</sequence>
<protein>
    <recommendedName>
        <fullName evidence="8">Thioredoxin domain-containing protein</fullName>
    </recommendedName>
</protein>
<evidence type="ECO:0000313" key="4">
    <source>
        <dbReference type="EMBL" id="KAE9347879.1"/>
    </source>
</evidence>
<evidence type="ECO:0000313" key="7">
    <source>
        <dbReference type="Proteomes" id="UP000435112"/>
    </source>
</evidence>
<evidence type="ECO:0000256" key="1">
    <source>
        <dbReference type="SAM" id="SignalP"/>
    </source>
</evidence>
<reference evidence="5 7" key="1">
    <citation type="submission" date="2018-09" db="EMBL/GenBank/DDBJ databases">
        <title>Genomic investigation of the strawberry pathogen Phytophthora fragariae indicates pathogenicity is determined by transcriptional variation in three key races.</title>
        <authorList>
            <person name="Adams T.M."/>
            <person name="Armitage A.D."/>
            <person name="Sobczyk M.K."/>
            <person name="Bates H.J."/>
            <person name="Dunwell J.M."/>
            <person name="Nellist C.F."/>
            <person name="Harrison R.J."/>
        </authorList>
    </citation>
    <scope>NUCLEOTIDE SEQUENCE [LARGE SCALE GENOMIC DNA]</scope>
    <source>
        <strain evidence="3 5">SCRP249</strain>
        <strain evidence="2 7">SCRP324</strain>
        <strain evidence="4 6">SCRP333</strain>
    </source>
</reference>
<dbReference type="EMBL" id="QXFV01000295">
    <property type="protein sequence ID" value="KAE9042127.1"/>
    <property type="molecule type" value="Genomic_DNA"/>
</dbReference>
<dbReference type="Proteomes" id="UP000434957">
    <property type="component" value="Unassembled WGS sequence"/>
</dbReference>
<evidence type="ECO:0008006" key="8">
    <source>
        <dbReference type="Google" id="ProtNLM"/>
    </source>
</evidence>
<dbReference type="AlphaFoldDB" id="A0A6A3N6G3"/>
<evidence type="ECO:0000313" key="5">
    <source>
        <dbReference type="Proteomes" id="UP000429607"/>
    </source>
</evidence>
<comment type="caution">
    <text evidence="2">The sequence shown here is derived from an EMBL/GenBank/DDBJ whole genome shotgun (WGS) entry which is preliminary data.</text>
</comment>
<dbReference type="Proteomes" id="UP000435112">
    <property type="component" value="Unassembled WGS sequence"/>
</dbReference>
<accession>A0A6A3N6G3</accession>
<feature type="chain" id="PRO_5036165266" description="Thioredoxin domain-containing protein" evidence="1">
    <location>
        <begin position="24"/>
        <end position="168"/>
    </location>
</feature>
<gene>
    <name evidence="3" type="ORF">PR001_g6321</name>
    <name evidence="2" type="ORF">PR002_g6668</name>
    <name evidence="4" type="ORF">PR003_g6681</name>
</gene>
<dbReference type="OrthoDB" id="105517at2759"/>